<evidence type="ECO:0000313" key="1">
    <source>
        <dbReference type="EMBL" id="KAL3419131.1"/>
    </source>
</evidence>
<sequence length="161" mass="18430">MLGLDTRTLMRSEDQERARAFWLMLRWVPFNVPFVDCPKLPHRGFRWTPETMMVPSTIKMDTELKGENSECTEHLMVTLDGVLTNRSVVSPSIFYVWVKASYGGLTRTDASDHLALLRFYCIQSWPRRPGSLEFDTILLTSKTKTIPSAGEWVPGAAFSRE</sequence>
<name>A0ABR4P746_9HELO</name>
<gene>
    <name evidence="1" type="ORF">PVAG01_09353</name>
</gene>
<proteinExistence type="predicted"/>
<comment type="caution">
    <text evidence="1">The sequence shown here is derived from an EMBL/GenBank/DDBJ whole genome shotgun (WGS) entry which is preliminary data.</text>
</comment>
<keyword evidence="2" id="KW-1185">Reference proteome</keyword>
<evidence type="ECO:0000313" key="2">
    <source>
        <dbReference type="Proteomes" id="UP001629113"/>
    </source>
</evidence>
<organism evidence="1 2">
    <name type="scientific">Phlyctema vagabunda</name>
    <dbReference type="NCBI Taxonomy" id="108571"/>
    <lineage>
        <taxon>Eukaryota</taxon>
        <taxon>Fungi</taxon>
        <taxon>Dikarya</taxon>
        <taxon>Ascomycota</taxon>
        <taxon>Pezizomycotina</taxon>
        <taxon>Leotiomycetes</taxon>
        <taxon>Helotiales</taxon>
        <taxon>Dermateaceae</taxon>
        <taxon>Phlyctema</taxon>
    </lineage>
</organism>
<dbReference type="Proteomes" id="UP001629113">
    <property type="component" value="Unassembled WGS sequence"/>
</dbReference>
<accession>A0ABR4P746</accession>
<reference evidence="1 2" key="1">
    <citation type="submission" date="2024-06" db="EMBL/GenBank/DDBJ databases">
        <title>Complete genome of Phlyctema vagabunda strain 19-DSS-EL-015.</title>
        <authorList>
            <person name="Fiorenzani C."/>
        </authorList>
    </citation>
    <scope>NUCLEOTIDE SEQUENCE [LARGE SCALE GENOMIC DNA]</scope>
    <source>
        <strain evidence="1 2">19-DSS-EL-015</strain>
    </source>
</reference>
<dbReference type="EMBL" id="JBFCZG010000008">
    <property type="protein sequence ID" value="KAL3419131.1"/>
    <property type="molecule type" value="Genomic_DNA"/>
</dbReference>
<protein>
    <submittedName>
        <fullName evidence="1">Uncharacterized protein</fullName>
    </submittedName>
</protein>